<dbReference type="WBParaSite" id="PTRK_0000761800.1">
    <property type="protein sequence ID" value="PTRK_0000761800.1"/>
    <property type="gene ID" value="PTRK_0000761800"/>
</dbReference>
<evidence type="ECO:0000313" key="1">
    <source>
        <dbReference type="Proteomes" id="UP000038045"/>
    </source>
</evidence>
<accession>A0A0N4ZI63</accession>
<protein>
    <submittedName>
        <fullName evidence="2">G domain-containing protein</fullName>
    </submittedName>
</protein>
<dbReference type="Proteomes" id="UP000038045">
    <property type="component" value="Unplaced"/>
</dbReference>
<proteinExistence type="predicted"/>
<dbReference type="SUPFAM" id="SSF52540">
    <property type="entry name" value="P-loop containing nucleoside triphosphate hydrolases"/>
    <property type="match status" value="1"/>
</dbReference>
<sequence length="600" mass="69724">MSCICGRKKRQNKQNNNPRSSVTVNDFSQLSEQEQEQSNIVVDKIINSSDVVNSVNNFNSPNNVLPHVPTFEEIQEDINRVRRNSEVLYASIHKNDSVGDIIGYVNSLNTTEKNSKLITLTKKKEEEKVNYIDLIFNNKEESTTNITNIHEDIHILSKEPEIETIDITSSVTINDNKTPDEHDDCFLENEDNQVSSNIMVQGEKYNDDSITNDTIFSHFNDKSNNLENDKHDKDIECNKNNSCTNYTIDKNTFSEKVTSDYLISSNDHVLIENLDGTKNVEKISITNNGNDKLILNEPLIKIPSDKIPKELNYKVHLNIKNYTEITVNQLKLGAKFLQKRQNLLFFQPVIEERGLIPLTNIQFISVGGRQRESSYDKTLLLFSPLGSGKTSFLNGICNFIYTSEDENDIRFVIFNPSDLKPTTEVTIYEFNNSILPYKLRIIDTPGIHKDRSGFNYRILYKNVFKPYINAYKKFKLDSTILLFRMEDIPFEHYLVREMNGLYKLLDYKHHKSNIVSILTDYVSFCNVDYRNYLKRNDTKIVFDKVFLIHSQYYEDCKNWNTPLRHKVSIKETISELNKFIQSLEETEKVLSLVQRKRNQT</sequence>
<dbReference type="InterPro" id="IPR027417">
    <property type="entry name" value="P-loop_NTPase"/>
</dbReference>
<dbReference type="AlphaFoldDB" id="A0A0N4ZI63"/>
<evidence type="ECO:0000313" key="2">
    <source>
        <dbReference type="WBParaSite" id="PTRK_0000761800.1"/>
    </source>
</evidence>
<dbReference type="CDD" id="cd00882">
    <property type="entry name" value="Ras_like_GTPase"/>
    <property type="match status" value="1"/>
</dbReference>
<keyword evidence="1" id="KW-1185">Reference proteome</keyword>
<organism evidence="1 2">
    <name type="scientific">Parastrongyloides trichosuri</name>
    <name type="common">Possum-specific nematode worm</name>
    <dbReference type="NCBI Taxonomy" id="131310"/>
    <lineage>
        <taxon>Eukaryota</taxon>
        <taxon>Metazoa</taxon>
        <taxon>Ecdysozoa</taxon>
        <taxon>Nematoda</taxon>
        <taxon>Chromadorea</taxon>
        <taxon>Rhabditida</taxon>
        <taxon>Tylenchina</taxon>
        <taxon>Panagrolaimomorpha</taxon>
        <taxon>Strongyloidoidea</taxon>
        <taxon>Strongyloididae</taxon>
        <taxon>Parastrongyloides</taxon>
    </lineage>
</organism>
<name>A0A0N4ZI63_PARTI</name>
<reference evidence="2" key="1">
    <citation type="submission" date="2017-02" db="UniProtKB">
        <authorList>
            <consortium name="WormBaseParasite"/>
        </authorList>
    </citation>
    <scope>IDENTIFICATION</scope>
</reference>